<comment type="caution">
    <text evidence="1">The sequence shown here is derived from an EMBL/GenBank/DDBJ whole genome shotgun (WGS) entry which is preliminary data.</text>
</comment>
<sequence length="98" mass="10781">MHLPGPIQPIMSSDPLEAPQLEPIGDAVTPLLFDPMIILSIPASGSSGREKNRVQIAKLEKRWLSLEGIHPKKITPAFSNTECRSRPQLAFEHISSSE</sequence>
<keyword evidence="2" id="KW-1185">Reference proteome</keyword>
<evidence type="ECO:0000313" key="2">
    <source>
        <dbReference type="Proteomes" id="UP000735302"/>
    </source>
</evidence>
<gene>
    <name evidence="1" type="ORF">PoB_000378300</name>
</gene>
<evidence type="ECO:0000313" key="1">
    <source>
        <dbReference type="EMBL" id="GFN77277.1"/>
    </source>
</evidence>
<dbReference type="Proteomes" id="UP000735302">
    <property type="component" value="Unassembled WGS sequence"/>
</dbReference>
<dbReference type="EMBL" id="BLXT01000468">
    <property type="protein sequence ID" value="GFN77277.1"/>
    <property type="molecule type" value="Genomic_DNA"/>
</dbReference>
<reference evidence="1 2" key="1">
    <citation type="journal article" date="2021" name="Elife">
        <title>Chloroplast acquisition without the gene transfer in kleptoplastic sea slugs, Plakobranchus ocellatus.</title>
        <authorList>
            <person name="Maeda T."/>
            <person name="Takahashi S."/>
            <person name="Yoshida T."/>
            <person name="Shimamura S."/>
            <person name="Takaki Y."/>
            <person name="Nagai Y."/>
            <person name="Toyoda A."/>
            <person name="Suzuki Y."/>
            <person name="Arimoto A."/>
            <person name="Ishii H."/>
            <person name="Satoh N."/>
            <person name="Nishiyama T."/>
            <person name="Hasebe M."/>
            <person name="Maruyama T."/>
            <person name="Minagawa J."/>
            <person name="Obokata J."/>
            <person name="Shigenobu S."/>
        </authorList>
    </citation>
    <scope>NUCLEOTIDE SEQUENCE [LARGE SCALE GENOMIC DNA]</scope>
</reference>
<name>A0AAV3Y4G8_9GAST</name>
<proteinExistence type="predicted"/>
<organism evidence="1 2">
    <name type="scientific">Plakobranchus ocellatus</name>
    <dbReference type="NCBI Taxonomy" id="259542"/>
    <lineage>
        <taxon>Eukaryota</taxon>
        <taxon>Metazoa</taxon>
        <taxon>Spiralia</taxon>
        <taxon>Lophotrochozoa</taxon>
        <taxon>Mollusca</taxon>
        <taxon>Gastropoda</taxon>
        <taxon>Heterobranchia</taxon>
        <taxon>Euthyneura</taxon>
        <taxon>Panpulmonata</taxon>
        <taxon>Sacoglossa</taxon>
        <taxon>Placobranchoidea</taxon>
        <taxon>Plakobranchidae</taxon>
        <taxon>Plakobranchus</taxon>
    </lineage>
</organism>
<protein>
    <submittedName>
        <fullName evidence="1">Uncharacterized protein</fullName>
    </submittedName>
</protein>
<dbReference type="AlphaFoldDB" id="A0AAV3Y4G8"/>
<accession>A0AAV3Y4G8</accession>